<evidence type="ECO:0000313" key="2">
    <source>
        <dbReference type="Proteomes" id="UP000019116"/>
    </source>
</evidence>
<sequence>MDSDRFNVDELKHILRDGSSAAKIDWGNEEHRRCVVACMVKGAYVLESDRATMDRREELAPAWWESFGFHLENELREQKPPIFETIYGAIFKYAPCPRTPPHPRAPRYVVAFRGTMRKHPEWSVATQDIYLDFKILTNKLKKRTRSKLAYAAVDKLMDGEAGLGGDDVWLAGHSLGASLALDVGRDMMERRELNLPTFLFNPPQVSLTAAMNLLNAQDVAKRHLHFTSYLFKAGAATVSGRHQKRMEKLFDRLSPWVPNLYLHEKDWICQGFIDYFELRQRFVDRFPCVASKFMTLSYRDMLWRLLGKVKERPHLLPSAMLWKTAQSSLNAHGLQQWWKPNAELGLGAGTRYSYPVPQA</sequence>
<dbReference type="InterPro" id="IPR029058">
    <property type="entry name" value="AB_hydrolase_fold"/>
</dbReference>
<dbReference type="AlphaFoldDB" id="A0A3B6LTJ9"/>
<dbReference type="Proteomes" id="UP000019116">
    <property type="component" value="Chromosome 5B"/>
</dbReference>
<reference evidence="1" key="2">
    <citation type="submission" date="2018-10" db="UniProtKB">
        <authorList>
            <consortium name="EnsemblPlants"/>
        </authorList>
    </citation>
    <scope>IDENTIFICATION</scope>
</reference>
<keyword evidence="2" id="KW-1185">Reference proteome</keyword>
<accession>A0A3B6LTJ9</accession>
<dbReference type="SUPFAM" id="SSF53474">
    <property type="entry name" value="alpha/beta-Hydrolases"/>
    <property type="match status" value="1"/>
</dbReference>
<dbReference type="Gramene" id="TraesNOR5B03G02993220.1">
    <property type="protein sequence ID" value="TraesNOR5B03G02993220.1"/>
    <property type="gene ID" value="TraesNOR5B03G02993220"/>
</dbReference>
<name>A0A3B6LTJ9_WHEAT</name>
<reference evidence="1" key="1">
    <citation type="submission" date="2018-08" db="EMBL/GenBank/DDBJ databases">
        <authorList>
            <person name="Rossello M."/>
        </authorList>
    </citation>
    <scope>NUCLEOTIDE SEQUENCE [LARGE SCALE GENOMIC DNA]</scope>
    <source>
        <strain evidence="1">cv. Chinese Spring</strain>
    </source>
</reference>
<dbReference type="PANTHER" id="PTHR31479">
    <property type="entry name" value="ALPHA/BETA-HYDROLASES SUPERFAMILY PROTEIN"/>
    <property type="match status" value="1"/>
</dbReference>
<dbReference type="PANTHER" id="PTHR31479:SF42">
    <property type="entry name" value="FUNGAL LIPASE-LIKE DOMAIN-CONTAINING PROTEIN"/>
    <property type="match status" value="1"/>
</dbReference>
<dbReference type="Gene3D" id="3.40.50.1820">
    <property type="entry name" value="alpha/beta hydrolase"/>
    <property type="match status" value="1"/>
</dbReference>
<dbReference type="EnsemblPlants" id="TraesCS5B02G402300.1">
    <property type="protein sequence ID" value="TraesCS5B02G402300.1"/>
    <property type="gene ID" value="TraesCS5B02G402300"/>
</dbReference>
<proteinExistence type="predicted"/>
<evidence type="ECO:0008006" key="3">
    <source>
        <dbReference type="Google" id="ProtNLM"/>
    </source>
</evidence>
<protein>
    <recommendedName>
        <fullName evidence="3">Fungal lipase-like domain-containing protein</fullName>
    </recommendedName>
</protein>
<dbReference type="OrthoDB" id="581375at2759"/>
<dbReference type="Gramene" id="TraesPARA_EIv1.0_1725740.1">
    <property type="protein sequence ID" value="TraesPARA_EIv1.0_1725740.1.CDS"/>
    <property type="gene ID" value="TraesPARA_EIv1.0_1725740"/>
</dbReference>
<evidence type="ECO:0000313" key="1">
    <source>
        <dbReference type="EnsemblPlants" id="TraesCS5B02G402300.1"/>
    </source>
</evidence>
<dbReference type="Gramene" id="TraesCS5B03G0996500.1">
    <property type="protein sequence ID" value="TraesCS5B03G0996500.1.CDS"/>
    <property type="gene ID" value="TraesCS5B03G0996500"/>
</dbReference>
<dbReference type="OMA" id="FGFHLEN"/>
<organism evidence="1">
    <name type="scientific">Triticum aestivum</name>
    <name type="common">Wheat</name>
    <dbReference type="NCBI Taxonomy" id="4565"/>
    <lineage>
        <taxon>Eukaryota</taxon>
        <taxon>Viridiplantae</taxon>
        <taxon>Streptophyta</taxon>
        <taxon>Embryophyta</taxon>
        <taxon>Tracheophyta</taxon>
        <taxon>Spermatophyta</taxon>
        <taxon>Magnoliopsida</taxon>
        <taxon>Liliopsida</taxon>
        <taxon>Poales</taxon>
        <taxon>Poaceae</taxon>
        <taxon>BOP clade</taxon>
        <taxon>Pooideae</taxon>
        <taxon>Triticodae</taxon>
        <taxon>Triticeae</taxon>
        <taxon>Triticinae</taxon>
        <taxon>Triticum</taxon>
    </lineage>
</organism>
<dbReference type="Gramene" id="TraesCS5B02G402300.1">
    <property type="protein sequence ID" value="TraesCS5B02G402300.1"/>
    <property type="gene ID" value="TraesCS5B02G402300"/>
</dbReference>